<dbReference type="Proteomes" id="UP000324832">
    <property type="component" value="Unassembled WGS sequence"/>
</dbReference>
<keyword evidence="5" id="KW-1185">Reference proteome</keyword>
<keyword evidence="2 3" id="KW-0040">ANK repeat</keyword>
<dbReference type="SMART" id="SM00248">
    <property type="entry name" value="ANK"/>
    <property type="match status" value="2"/>
</dbReference>
<dbReference type="AlphaFoldDB" id="A0A5E4PPZ0"/>
<evidence type="ECO:0000313" key="4">
    <source>
        <dbReference type="EMBL" id="VVC87150.1"/>
    </source>
</evidence>
<accession>A0A5E4PPZ0</accession>
<dbReference type="SUPFAM" id="SSF48403">
    <property type="entry name" value="Ankyrin repeat"/>
    <property type="match status" value="1"/>
</dbReference>
<organism evidence="4 5">
    <name type="scientific">Leptidea sinapis</name>
    <dbReference type="NCBI Taxonomy" id="189913"/>
    <lineage>
        <taxon>Eukaryota</taxon>
        <taxon>Metazoa</taxon>
        <taxon>Ecdysozoa</taxon>
        <taxon>Arthropoda</taxon>
        <taxon>Hexapoda</taxon>
        <taxon>Insecta</taxon>
        <taxon>Pterygota</taxon>
        <taxon>Neoptera</taxon>
        <taxon>Endopterygota</taxon>
        <taxon>Lepidoptera</taxon>
        <taxon>Glossata</taxon>
        <taxon>Ditrysia</taxon>
        <taxon>Papilionoidea</taxon>
        <taxon>Pieridae</taxon>
        <taxon>Dismorphiinae</taxon>
        <taxon>Leptidea</taxon>
    </lineage>
</organism>
<feature type="repeat" description="ANK" evidence="3">
    <location>
        <begin position="38"/>
        <end position="71"/>
    </location>
</feature>
<evidence type="ECO:0000313" key="5">
    <source>
        <dbReference type="Proteomes" id="UP000324832"/>
    </source>
</evidence>
<sequence>ARDINGLRVEHYAVDSGRVAVLRMVLDRGGDVTARDSNGWTPLFRAVTQNATTGVIEELVSRGSDLTVTDNAGLSLLAAARILKNIHGGRRDSILRLVDNQFQHEKAVENFTRLTKKISSMQTLITKNT</sequence>
<dbReference type="Pfam" id="PF12796">
    <property type="entry name" value="Ank_2"/>
    <property type="match status" value="1"/>
</dbReference>
<dbReference type="InterPro" id="IPR036770">
    <property type="entry name" value="Ankyrin_rpt-contain_sf"/>
</dbReference>
<dbReference type="PROSITE" id="PS50297">
    <property type="entry name" value="ANK_REP_REGION"/>
    <property type="match status" value="2"/>
</dbReference>
<feature type="repeat" description="ANK" evidence="3">
    <location>
        <begin position="5"/>
        <end position="37"/>
    </location>
</feature>
<gene>
    <name evidence="4" type="ORF">LSINAPIS_LOCUS829</name>
</gene>
<evidence type="ECO:0000256" key="1">
    <source>
        <dbReference type="ARBA" id="ARBA00022737"/>
    </source>
</evidence>
<dbReference type="PANTHER" id="PTHR24171:SF9">
    <property type="entry name" value="ANKYRIN REPEAT DOMAIN-CONTAINING PROTEIN 39"/>
    <property type="match status" value="1"/>
</dbReference>
<dbReference type="PANTHER" id="PTHR24171">
    <property type="entry name" value="ANKYRIN REPEAT DOMAIN-CONTAINING PROTEIN 39-RELATED"/>
    <property type="match status" value="1"/>
</dbReference>
<reference evidence="4 5" key="1">
    <citation type="submission" date="2017-07" db="EMBL/GenBank/DDBJ databases">
        <authorList>
            <person name="Talla V."/>
            <person name="Backstrom N."/>
        </authorList>
    </citation>
    <scope>NUCLEOTIDE SEQUENCE [LARGE SCALE GENOMIC DNA]</scope>
</reference>
<feature type="non-terminal residue" evidence="4">
    <location>
        <position position="1"/>
    </location>
</feature>
<keyword evidence="1" id="KW-0677">Repeat</keyword>
<dbReference type="EMBL" id="FZQP02000082">
    <property type="protein sequence ID" value="VVC87150.1"/>
    <property type="molecule type" value="Genomic_DNA"/>
</dbReference>
<evidence type="ECO:0000256" key="2">
    <source>
        <dbReference type="ARBA" id="ARBA00023043"/>
    </source>
</evidence>
<protein>
    <submittedName>
        <fullName evidence="4">Uncharacterized protein</fullName>
    </submittedName>
</protein>
<proteinExistence type="predicted"/>
<evidence type="ECO:0000256" key="3">
    <source>
        <dbReference type="PROSITE-ProRule" id="PRU00023"/>
    </source>
</evidence>
<name>A0A5E4PPZ0_9NEOP</name>
<dbReference type="PROSITE" id="PS50088">
    <property type="entry name" value="ANK_REPEAT"/>
    <property type="match status" value="2"/>
</dbReference>
<dbReference type="InterPro" id="IPR002110">
    <property type="entry name" value="Ankyrin_rpt"/>
</dbReference>
<dbReference type="Gene3D" id="1.25.40.20">
    <property type="entry name" value="Ankyrin repeat-containing domain"/>
    <property type="match status" value="1"/>
</dbReference>